<gene>
    <name evidence="1" type="ORF">A7J15_00405</name>
</gene>
<dbReference type="STRING" id="904291.A7J15_00405"/>
<dbReference type="RefSeq" id="WP_067022728.1">
    <property type="nucleotide sequence ID" value="NZ_CP038256.1"/>
</dbReference>
<evidence type="ECO:0000313" key="1">
    <source>
        <dbReference type="EMBL" id="OCG75562.1"/>
    </source>
</evidence>
<reference evidence="1 2" key="1">
    <citation type="submission" date="2016-05" db="EMBL/GenBank/DDBJ databases">
        <authorList>
            <person name="Lavstsen T."/>
            <person name="Jespersen J.S."/>
        </authorList>
    </citation>
    <scope>NUCLEOTIDE SEQUENCE [LARGE SCALE GENOMIC DNA]</scope>
    <source>
        <strain evidence="1 2">YLB-01</strain>
    </source>
</reference>
<dbReference type="Proteomes" id="UP000093355">
    <property type="component" value="Unassembled WGS sequence"/>
</dbReference>
<protein>
    <submittedName>
        <fullName evidence="1">Uncharacterized protein</fullName>
    </submittedName>
</protein>
<name>A0A1B9NG38_9MICO</name>
<comment type="caution">
    <text evidence="1">The sequence shown here is derived from an EMBL/GenBank/DDBJ whole genome shotgun (WGS) entry which is preliminary data.</text>
</comment>
<sequence>MTSPKHLPLASAALIGVIAALAGLLPWVAAGLQLPLQNLWAAPTLPEDMPFALLPFSQYALPSLFGLLALPGAAVGLALRGRSAPRTRWAAAGGIVLVQAVAIVQTAIVTAGGMRQTGSPTFAADVRSISTAAALYVTAIVVFCAVAAVIGVVALHLAAGTAVPGAAAGLAAGAVAAGFWIRAWTDITGPFSLDPPAVLVWAWQWLPALLVGAILAWSGRRVGAWVGALAILWLAPALLWALLGAVASRVNLGSWGAMLETALITLQGQLVGGLWPVLVAAAIGLLGAVALAFARGARGRSDAPAAGETLEA</sequence>
<keyword evidence="2" id="KW-1185">Reference proteome</keyword>
<proteinExistence type="predicted"/>
<organism evidence="1 2">
    <name type="scientific">Microbacterium sediminis</name>
    <dbReference type="NCBI Taxonomy" id="904291"/>
    <lineage>
        <taxon>Bacteria</taxon>
        <taxon>Bacillati</taxon>
        <taxon>Actinomycetota</taxon>
        <taxon>Actinomycetes</taxon>
        <taxon>Micrococcales</taxon>
        <taxon>Microbacteriaceae</taxon>
        <taxon>Microbacterium</taxon>
    </lineage>
</organism>
<dbReference type="AlphaFoldDB" id="A0A1B9NG38"/>
<dbReference type="OrthoDB" id="5019680at2"/>
<accession>A0A1B9NG38</accession>
<evidence type="ECO:0000313" key="2">
    <source>
        <dbReference type="Proteomes" id="UP000093355"/>
    </source>
</evidence>
<dbReference type="EMBL" id="LXMD01000012">
    <property type="protein sequence ID" value="OCG75562.1"/>
    <property type="molecule type" value="Genomic_DNA"/>
</dbReference>